<dbReference type="Pfam" id="PF14240">
    <property type="entry name" value="YHYH"/>
    <property type="match status" value="1"/>
</dbReference>
<dbReference type="InterPro" id="IPR025924">
    <property type="entry name" value="YHYH_dom"/>
</dbReference>
<sequence length="314" mass="34680">MQSIPSPLIALYCFSAVVSLAHSDHEHAAGTTDIMAHASDLGAVSMSTVGNYRVIESKDLPQHETGKFPNRGNPNAITEQRLYFRVPLTPTRAERPIDYDGYVFGVAVNGVPFDPGTAGTWQNNREWREEAIVEGKPMRLGVDQNNAHVQPNGMYHYHGIPWGLINDLRKNNPKAGVDEPLLIGWAADGYPIYFQEGVQSSWRLKTSKRETQPNGPGGERDGLYTRDYEYVDDSGDLDWLNGRYGITDEYPDGTYQYYVTEGFPFVARYFLGQPNESFAKPRQGQVSHGRGGRGPGGAGPEGRPIGPPVPLGVR</sequence>
<feature type="region of interest" description="Disordered" evidence="1">
    <location>
        <begin position="204"/>
        <end position="225"/>
    </location>
</feature>
<gene>
    <name evidence="3" type="ORF">GCM10007047_07860</name>
</gene>
<proteinExistence type="predicted"/>
<evidence type="ECO:0000259" key="2">
    <source>
        <dbReference type="Pfam" id="PF14240"/>
    </source>
</evidence>
<organism evidence="3 4">
    <name type="scientific">Cerasicoccus arenae</name>
    <dbReference type="NCBI Taxonomy" id="424488"/>
    <lineage>
        <taxon>Bacteria</taxon>
        <taxon>Pseudomonadati</taxon>
        <taxon>Verrucomicrobiota</taxon>
        <taxon>Opitutia</taxon>
        <taxon>Puniceicoccales</taxon>
        <taxon>Cerasicoccaceae</taxon>
        <taxon>Cerasicoccus</taxon>
    </lineage>
</organism>
<keyword evidence="4" id="KW-1185">Reference proteome</keyword>
<accession>A0A8J3DFD5</accession>
<evidence type="ECO:0000256" key="1">
    <source>
        <dbReference type="SAM" id="MobiDB-lite"/>
    </source>
</evidence>
<reference evidence="3" key="1">
    <citation type="journal article" date="2014" name="Int. J. Syst. Evol. Microbiol.">
        <title>Complete genome sequence of Corynebacterium casei LMG S-19264T (=DSM 44701T), isolated from a smear-ripened cheese.</title>
        <authorList>
            <consortium name="US DOE Joint Genome Institute (JGI-PGF)"/>
            <person name="Walter F."/>
            <person name="Albersmeier A."/>
            <person name="Kalinowski J."/>
            <person name="Ruckert C."/>
        </authorList>
    </citation>
    <scope>NUCLEOTIDE SEQUENCE</scope>
    <source>
        <strain evidence="3">KCTC 12870</strain>
    </source>
</reference>
<comment type="caution">
    <text evidence="3">The sequence shown here is derived from an EMBL/GenBank/DDBJ whole genome shotgun (WGS) entry which is preliminary data.</text>
</comment>
<evidence type="ECO:0000313" key="4">
    <source>
        <dbReference type="Proteomes" id="UP000642829"/>
    </source>
</evidence>
<dbReference type="Proteomes" id="UP000642829">
    <property type="component" value="Unassembled WGS sequence"/>
</dbReference>
<protein>
    <recommendedName>
        <fullName evidence="2">YHYH domain-containing protein</fullName>
    </recommendedName>
</protein>
<reference evidence="3" key="2">
    <citation type="submission" date="2020-09" db="EMBL/GenBank/DDBJ databases">
        <authorList>
            <person name="Sun Q."/>
            <person name="Kim S."/>
        </authorList>
    </citation>
    <scope>NUCLEOTIDE SEQUENCE</scope>
    <source>
        <strain evidence="3">KCTC 12870</strain>
    </source>
</reference>
<feature type="region of interest" description="Disordered" evidence="1">
    <location>
        <begin position="277"/>
        <end position="314"/>
    </location>
</feature>
<name>A0A8J3DFD5_9BACT</name>
<dbReference type="RefSeq" id="WP_189512096.1">
    <property type="nucleotide sequence ID" value="NZ_BMXG01000004.1"/>
</dbReference>
<dbReference type="AlphaFoldDB" id="A0A8J3DFD5"/>
<feature type="compositionally biased region" description="Pro residues" evidence="1">
    <location>
        <begin position="305"/>
        <end position="314"/>
    </location>
</feature>
<feature type="domain" description="YHYH" evidence="2">
    <location>
        <begin position="84"/>
        <end position="272"/>
    </location>
</feature>
<evidence type="ECO:0000313" key="3">
    <source>
        <dbReference type="EMBL" id="GHB94757.1"/>
    </source>
</evidence>
<dbReference type="EMBL" id="BMXG01000004">
    <property type="protein sequence ID" value="GHB94757.1"/>
    <property type="molecule type" value="Genomic_DNA"/>
</dbReference>